<evidence type="ECO:0000313" key="3">
    <source>
        <dbReference type="Proteomes" id="UP000242754"/>
    </source>
</evidence>
<evidence type="ECO:0000313" key="2">
    <source>
        <dbReference type="EMBL" id="CZQ90188.1"/>
    </source>
</evidence>
<organism evidence="2 3">
    <name type="scientific">Trichococcus palustris</name>
    <dbReference type="NCBI Taxonomy" id="140314"/>
    <lineage>
        <taxon>Bacteria</taxon>
        <taxon>Bacillati</taxon>
        <taxon>Bacillota</taxon>
        <taxon>Bacilli</taxon>
        <taxon>Lactobacillales</taxon>
        <taxon>Carnobacteriaceae</taxon>
        <taxon>Trichococcus</taxon>
    </lineage>
</organism>
<name>A0A143YHI0_9LACT</name>
<dbReference type="EMBL" id="FJNE01000003">
    <property type="protein sequence ID" value="CZQ90188.1"/>
    <property type="molecule type" value="Genomic_DNA"/>
</dbReference>
<keyword evidence="1" id="KW-0472">Membrane</keyword>
<keyword evidence="1" id="KW-0812">Transmembrane</keyword>
<accession>A0A143YHI0</accession>
<keyword evidence="3" id="KW-1185">Reference proteome</keyword>
<feature type="transmembrane region" description="Helical" evidence="1">
    <location>
        <begin position="12"/>
        <end position="32"/>
    </location>
</feature>
<dbReference type="Proteomes" id="UP000242754">
    <property type="component" value="Unassembled WGS sequence"/>
</dbReference>
<dbReference type="AlphaFoldDB" id="A0A143YHI0"/>
<proteinExistence type="predicted"/>
<sequence>MENFLNWLLNNILGLASIIVTIVGLILTNRSIKIRLNQDLQKITFEKNRTLKVDNLIPILKSMLDYFYSTDFESTRKFINENDMNIIFAFSDLETIQLMTHYFDTIIIQERCKLYIEDKNSPEILFDNSDKAEHVRNHSNNKIKEYLSSTNFENELELSQYIFGLQAKLISKIKYEITSQTISPREIVKLGYPMFTEEEIDQYFTT</sequence>
<evidence type="ECO:0000256" key="1">
    <source>
        <dbReference type="SAM" id="Phobius"/>
    </source>
</evidence>
<gene>
    <name evidence="2" type="ORF">Tpal_1225</name>
</gene>
<dbReference type="RefSeq" id="WP_087032553.1">
    <property type="nucleotide sequence ID" value="NZ_FJNE01000003.1"/>
</dbReference>
<reference evidence="2 3" key="1">
    <citation type="submission" date="2016-02" db="EMBL/GenBank/DDBJ databases">
        <authorList>
            <person name="Wen L."/>
            <person name="He K."/>
            <person name="Yang H."/>
        </authorList>
    </citation>
    <scope>NUCLEOTIDE SEQUENCE [LARGE SCALE GENOMIC DNA]</scope>
    <source>
        <strain evidence="2">Trichococcus palustris</strain>
    </source>
</reference>
<protein>
    <submittedName>
        <fullName evidence="2">Uncharacterized protein</fullName>
    </submittedName>
</protein>
<keyword evidence="1" id="KW-1133">Transmembrane helix</keyword>